<dbReference type="AlphaFoldDB" id="A0A5B7HHM5"/>
<keyword evidence="2" id="KW-1185">Reference proteome</keyword>
<reference evidence="1 2" key="1">
    <citation type="submission" date="2019-05" db="EMBL/GenBank/DDBJ databases">
        <title>Another draft genome of Portunus trituberculatus and its Hox gene families provides insights of decapod evolution.</title>
        <authorList>
            <person name="Jeong J.-H."/>
            <person name="Song I."/>
            <person name="Kim S."/>
            <person name="Choi T."/>
            <person name="Kim D."/>
            <person name="Ryu S."/>
            <person name="Kim W."/>
        </authorList>
    </citation>
    <scope>NUCLEOTIDE SEQUENCE [LARGE SCALE GENOMIC DNA]</scope>
    <source>
        <tissue evidence="1">Muscle</tissue>
    </source>
</reference>
<evidence type="ECO:0000313" key="1">
    <source>
        <dbReference type="EMBL" id="MPC69426.1"/>
    </source>
</evidence>
<sequence length="65" mass="7791">MEQGDRQTRGHSKKIMKSQCHRNIKRFSFPHRTVDIWNGLSEEIVTAESVHKFKDKLDKCRYTTR</sequence>
<accession>A0A5B7HHM5</accession>
<gene>
    <name evidence="1" type="ORF">E2C01_063651</name>
</gene>
<dbReference type="EMBL" id="VSRR010029402">
    <property type="protein sequence ID" value="MPC69426.1"/>
    <property type="molecule type" value="Genomic_DNA"/>
</dbReference>
<dbReference type="OrthoDB" id="6378258at2759"/>
<comment type="caution">
    <text evidence="1">The sequence shown here is derived from an EMBL/GenBank/DDBJ whole genome shotgun (WGS) entry which is preliminary data.</text>
</comment>
<organism evidence="1 2">
    <name type="scientific">Portunus trituberculatus</name>
    <name type="common">Swimming crab</name>
    <name type="synonym">Neptunus trituberculatus</name>
    <dbReference type="NCBI Taxonomy" id="210409"/>
    <lineage>
        <taxon>Eukaryota</taxon>
        <taxon>Metazoa</taxon>
        <taxon>Ecdysozoa</taxon>
        <taxon>Arthropoda</taxon>
        <taxon>Crustacea</taxon>
        <taxon>Multicrustacea</taxon>
        <taxon>Malacostraca</taxon>
        <taxon>Eumalacostraca</taxon>
        <taxon>Eucarida</taxon>
        <taxon>Decapoda</taxon>
        <taxon>Pleocyemata</taxon>
        <taxon>Brachyura</taxon>
        <taxon>Eubrachyura</taxon>
        <taxon>Portunoidea</taxon>
        <taxon>Portunidae</taxon>
        <taxon>Portuninae</taxon>
        <taxon>Portunus</taxon>
    </lineage>
</organism>
<name>A0A5B7HHM5_PORTR</name>
<evidence type="ECO:0000313" key="2">
    <source>
        <dbReference type="Proteomes" id="UP000324222"/>
    </source>
</evidence>
<dbReference type="Proteomes" id="UP000324222">
    <property type="component" value="Unassembled WGS sequence"/>
</dbReference>
<protein>
    <submittedName>
        <fullName evidence="1">Uncharacterized protein</fullName>
    </submittedName>
</protein>
<proteinExistence type="predicted"/>